<proteinExistence type="predicted"/>
<keyword evidence="1" id="KW-0472">Membrane</keyword>
<name>A0A1G6CK57_EUBOX</name>
<keyword evidence="1" id="KW-1133">Transmembrane helix</keyword>
<dbReference type="RefSeq" id="WP_090174654.1">
    <property type="nucleotide sequence ID" value="NZ_FMXR01000021.1"/>
</dbReference>
<dbReference type="STRING" id="1732.SAMN02910417_02461"/>
<accession>A0A1G6CK57</accession>
<organism evidence="2 3">
    <name type="scientific">Eubacterium oxidoreducens</name>
    <dbReference type="NCBI Taxonomy" id="1732"/>
    <lineage>
        <taxon>Bacteria</taxon>
        <taxon>Bacillati</taxon>
        <taxon>Bacillota</taxon>
        <taxon>Clostridia</taxon>
        <taxon>Eubacteriales</taxon>
        <taxon>Eubacteriaceae</taxon>
        <taxon>Eubacterium</taxon>
    </lineage>
</organism>
<evidence type="ECO:0000256" key="1">
    <source>
        <dbReference type="SAM" id="Phobius"/>
    </source>
</evidence>
<dbReference type="AlphaFoldDB" id="A0A1G6CK57"/>
<sequence>MAKKIITVVIIIAVALIGGYVINSNISKQPELGTYGVRWIVQNDDAMYGGLEGDESLILSFKDEQTWEIKEEAGTESGKYKVEDNRYVFETYDGYVFSCYQKGGQLIADVDFPSDEDYPDSYNVFEKID</sequence>
<gene>
    <name evidence="2" type="ORF">SAMN02910417_02461</name>
</gene>
<keyword evidence="1" id="KW-0812">Transmembrane</keyword>
<dbReference type="EMBL" id="FMXR01000021">
    <property type="protein sequence ID" value="SDB33241.1"/>
    <property type="molecule type" value="Genomic_DNA"/>
</dbReference>
<evidence type="ECO:0000313" key="2">
    <source>
        <dbReference type="EMBL" id="SDB33241.1"/>
    </source>
</evidence>
<dbReference type="Proteomes" id="UP000199228">
    <property type="component" value="Unassembled WGS sequence"/>
</dbReference>
<reference evidence="2 3" key="1">
    <citation type="submission" date="2016-10" db="EMBL/GenBank/DDBJ databases">
        <authorList>
            <person name="de Groot N.N."/>
        </authorList>
    </citation>
    <scope>NUCLEOTIDE SEQUENCE [LARGE SCALE GENOMIC DNA]</scope>
    <source>
        <strain evidence="2 3">DSM 3217</strain>
    </source>
</reference>
<protein>
    <submittedName>
        <fullName evidence="2">Uncharacterized protein</fullName>
    </submittedName>
</protein>
<keyword evidence="3" id="KW-1185">Reference proteome</keyword>
<feature type="transmembrane region" description="Helical" evidence="1">
    <location>
        <begin position="5"/>
        <end position="22"/>
    </location>
</feature>
<evidence type="ECO:0000313" key="3">
    <source>
        <dbReference type="Proteomes" id="UP000199228"/>
    </source>
</evidence>